<sequence>MRRAMTLTIITSSPPSMSTCQAPAAFFTFPGEQR</sequence>
<reference evidence="1" key="1">
    <citation type="submission" date="2014-09" db="EMBL/GenBank/DDBJ databases">
        <authorList>
            <person name="Magalhaes I.L.F."/>
            <person name="Oliveira U."/>
            <person name="Santos F.R."/>
            <person name="Vidigal T.H.D.A."/>
            <person name="Brescovit A.D."/>
            <person name="Santos A.J."/>
        </authorList>
    </citation>
    <scope>NUCLEOTIDE SEQUENCE</scope>
    <source>
        <tissue evidence="1">Shoot tissue taken approximately 20 cm above the soil surface</tissue>
    </source>
</reference>
<name>A0A0A8ZDY2_ARUDO</name>
<evidence type="ECO:0000313" key="1">
    <source>
        <dbReference type="EMBL" id="JAD34960.1"/>
    </source>
</evidence>
<dbReference type="EMBL" id="GBRH01262935">
    <property type="protein sequence ID" value="JAD34960.1"/>
    <property type="molecule type" value="Transcribed_RNA"/>
</dbReference>
<protein>
    <submittedName>
        <fullName evidence="1">Uncharacterized protein</fullName>
    </submittedName>
</protein>
<proteinExistence type="predicted"/>
<reference evidence="1" key="2">
    <citation type="journal article" date="2015" name="Data Brief">
        <title>Shoot transcriptome of the giant reed, Arundo donax.</title>
        <authorList>
            <person name="Barrero R.A."/>
            <person name="Guerrero F.D."/>
            <person name="Moolhuijzen P."/>
            <person name="Goolsby J.A."/>
            <person name="Tidwell J."/>
            <person name="Bellgard S.E."/>
            <person name="Bellgard M.I."/>
        </authorList>
    </citation>
    <scope>NUCLEOTIDE SEQUENCE</scope>
    <source>
        <tissue evidence="1">Shoot tissue taken approximately 20 cm above the soil surface</tissue>
    </source>
</reference>
<organism evidence="1">
    <name type="scientific">Arundo donax</name>
    <name type="common">Giant reed</name>
    <name type="synonym">Donax arundinaceus</name>
    <dbReference type="NCBI Taxonomy" id="35708"/>
    <lineage>
        <taxon>Eukaryota</taxon>
        <taxon>Viridiplantae</taxon>
        <taxon>Streptophyta</taxon>
        <taxon>Embryophyta</taxon>
        <taxon>Tracheophyta</taxon>
        <taxon>Spermatophyta</taxon>
        <taxon>Magnoliopsida</taxon>
        <taxon>Liliopsida</taxon>
        <taxon>Poales</taxon>
        <taxon>Poaceae</taxon>
        <taxon>PACMAD clade</taxon>
        <taxon>Arundinoideae</taxon>
        <taxon>Arundineae</taxon>
        <taxon>Arundo</taxon>
    </lineage>
</organism>
<dbReference type="AlphaFoldDB" id="A0A0A8ZDY2"/>
<accession>A0A0A8ZDY2</accession>